<dbReference type="Gene3D" id="1.20.1560.10">
    <property type="entry name" value="ABC transporter type 1, transmembrane domain"/>
    <property type="match status" value="1"/>
</dbReference>
<dbReference type="EMBL" id="JBIMZQ010000022">
    <property type="protein sequence ID" value="KAL3664797.1"/>
    <property type="molecule type" value="Genomic_DNA"/>
</dbReference>
<protein>
    <submittedName>
        <fullName evidence="4">Uncharacterized protein</fullName>
    </submittedName>
</protein>
<sequence>MAVRTHGSRISRIDAVQPRGASDVEPCGVRVDYHGVGASRSLNGVVICAMVLTFKPQRCFLLGGTSLYISSRAGACRHLREFQLGGSSDSVCGALKTMLYRKTLRLSARSRQERSTGESSNMYTPDSDSVLQAAFLVHQAWLIRLSFLRFLFGAGLRFDLVNCETESQDLSQTTITLELVLWTHVSFRAALHFARVPDIIGMLAMNRKLYSH</sequence>
<accession>A0ABD3FEH4</accession>
<keyword evidence="5" id="KW-1185">Reference proteome</keyword>
<proteinExistence type="predicted"/>
<dbReference type="InterPro" id="IPR036640">
    <property type="entry name" value="ABC1_TM_sf"/>
</dbReference>
<evidence type="ECO:0000313" key="4">
    <source>
        <dbReference type="EMBL" id="KAL3664797.1"/>
    </source>
</evidence>
<organism evidence="4 5">
    <name type="scientific">Phytophthora oleae</name>
    <dbReference type="NCBI Taxonomy" id="2107226"/>
    <lineage>
        <taxon>Eukaryota</taxon>
        <taxon>Sar</taxon>
        <taxon>Stramenopiles</taxon>
        <taxon>Oomycota</taxon>
        <taxon>Peronosporomycetes</taxon>
        <taxon>Peronosporales</taxon>
        <taxon>Peronosporaceae</taxon>
        <taxon>Phytophthora</taxon>
    </lineage>
</organism>
<keyword evidence="1" id="KW-0812">Transmembrane</keyword>
<dbReference type="AlphaFoldDB" id="A0ABD3FEH4"/>
<keyword evidence="3" id="KW-0472">Membrane</keyword>
<comment type="caution">
    <text evidence="4">The sequence shown here is derived from an EMBL/GenBank/DDBJ whole genome shotgun (WGS) entry which is preliminary data.</text>
</comment>
<evidence type="ECO:0000256" key="3">
    <source>
        <dbReference type="ARBA" id="ARBA00023136"/>
    </source>
</evidence>
<name>A0ABD3FEH4_9STRA</name>
<dbReference type="Proteomes" id="UP001632037">
    <property type="component" value="Unassembled WGS sequence"/>
</dbReference>
<evidence type="ECO:0000256" key="2">
    <source>
        <dbReference type="ARBA" id="ARBA00022989"/>
    </source>
</evidence>
<keyword evidence="2" id="KW-1133">Transmembrane helix</keyword>
<gene>
    <name evidence="4" type="ORF">V7S43_009977</name>
</gene>
<reference evidence="4 5" key="1">
    <citation type="submission" date="2024-09" db="EMBL/GenBank/DDBJ databases">
        <title>Genome sequencing and assembly of Phytophthora oleae, isolate VK10A, causative agent of rot of olive drupes.</title>
        <authorList>
            <person name="Conti Taguali S."/>
            <person name="Riolo M."/>
            <person name="La Spada F."/>
            <person name="Cacciola S.O."/>
            <person name="Dionisio G."/>
        </authorList>
    </citation>
    <scope>NUCLEOTIDE SEQUENCE [LARGE SCALE GENOMIC DNA]</scope>
    <source>
        <strain evidence="4 5">VK10A</strain>
    </source>
</reference>
<evidence type="ECO:0000256" key="1">
    <source>
        <dbReference type="ARBA" id="ARBA00022692"/>
    </source>
</evidence>
<evidence type="ECO:0000313" key="5">
    <source>
        <dbReference type="Proteomes" id="UP001632037"/>
    </source>
</evidence>